<comment type="similarity">
    <text evidence="2 6">Belongs to the peroxisomal membrane protein PXMP2/4 family.</text>
</comment>
<dbReference type="GO" id="GO:0016020">
    <property type="term" value="C:membrane"/>
    <property type="evidence" value="ECO:0007669"/>
    <property type="project" value="UniProtKB-SubCell"/>
</dbReference>
<accession>A0A4D9D1D0</accession>
<reference evidence="8 9" key="1">
    <citation type="submission" date="2019-01" db="EMBL/GenBank/DDBJ databases">
        <title>Nuclear Genome Assembly of the Microalgal Biofuel strain Nannochloropsis salina CCMP1776.</title>
        <authorList>
            <person name="Hovde B."/>
        </authorList>
    </citation>
    <scope>NUCLEOTIDE SEQUENCE [LARGE SCALE GENOMIC DNA]</scope>
    <source>
        <strain evidence="8 9">CCMP1776</strain>
    </source>
</reference>
<feature type="compositionally biased region" description="Basic and acidic residues" evidence="7">
    <location>
        <begin position="243"/>
        <end position="267"/>
    </location>
</feature>
<proteinExistence type="inferred from homology"/>
<dbReference type="OrthoDB" id="430207at2759"/>
<evidence type="ECO:0000256" key="1">
    <source>
        <dbReference type="ARBA" id="ARBA00004141"/>
    </source>
</evidence>
<evidence type="ECO:0000313" key="9">
    <source>
        <dbReference type="Proteomes" id="UP000355283"/>
    </source>
</evidence>
<gene>
    <name evidence="8" type="ORF">NSK_005369</name>
</gene>
<evidence type="ECO:0000256" key="5">
    <source>
        <dbReference type="ARBA" id="ARBA00023136"/>
    </source>
</evidence>
<evidence type="ECO:0000256" key="7">
    <source>
        <dbReference type="SAM" id="MobiDB-lite"/>
    </source>
</evidence>
<dbReference type="Pfam" id="PF04117">
    <property type="entry name" value="Mpv17_PMP22"/>
    <property type="match status" value="1"/>
</dbReference>
<sequence length="313" mass="33649">MAASSGAAAAAAAITNAGKYSSSPGFKALIRGVVCSTLAVGTGDYICQQLEGSPSEDEPAPRPDTLGKQTAAQPLSPEPKAWDKERTLRMAIATALVMSPMSWVIVMRLERVFPGASARAVFKKTLANGCLAPFMIALHFSTVALLEDHSQARAQVEQRLAHNLLPTLTSGVVYWPLINALNFRYVRLENRPVVGAMAGVVWSVYMSRQVNAKNGRGGREGGREGGRDGGGGVGEAAFPTERVVGRRGNDRVRVKRNEESEGDRDSCQWRGGGRGTGGGRDSGWAWRGQRGCDFWPVDTHRKHTCKLISSRIS</sequence>
<keyword evidence="5" id="KW-0472">Membrane</keyword>
<dbReference type="EMBL" id="SDOX01000047">
    <property type="protein sequence ID" value="TFJ83305.1"/>
    <property type="molecule type" value="Genomic_DNA"/>
</dbReference>
<feature type="compositionally biased region" description="Gly residues" evidence="7">
    <location>
        <begin position="270"/>
        <end position="281"/>
    </location>
</feature>
<dbReference type="GO" id="GO:0005737">
    <property type="term" value="C:cytoplasm"/>
    <property type="evidence" value="ECO:0007669"/>
    <property type="project" value="TreeGrafter"/>
</dbReference>
<name>A0A4D9D1D0_9STRA</name>
<evidence type="ECO:0000256" key="3">
    <source>
        <dbReference type="ARBA" id="ARBA00022692"/>
    </source>
</evidence>
<protein>
    <recommendedName>
        <fullName evidence="10">Peroxisomal membrane protein MPV17</fullName>
    </recommendedName>
</protein>
<organism evidence="8 9">
    <name type="scientific">Nannochloropsis salina CCMP1776</name>
    <dbReference type="NCBI Taxonomy" id="1027361"/>
    <lineage>
        <taxon>Eukaryota</taxon>
        <taxon>Sar</taxon>
        <taxon>Stramenopiles</taxon>
        <taxon>Ochrophyta</taxon>
        <taxon>Eustigmatophyceae</taxon>
        <taxon>Eustigmatales</taxon>
        <taxon>Monodopsidaceae</taxon>
        <taxon>Microchloropsis</taxon>
        <taxon>Microchloropsis salina</taxon>
    </lineage>
</organism>
<evidence type="ECO:0000256" key="4">
    <source>
        <dbReference type="ARBA" id="ARBA00022989"/>
    </source>
</evidence>
<evidence type="ECO:0000313" key="8">
    <source>
        <dbReference type="EMBL" id="TFJ83305.1"/>
    </source>
</evidence>
<dbReference type="InterPro" id="IPR007248">
    <property type="entry name" value="Mpv17_PMP22"/>
</dbReference>
<evidence type="ECO:0000256" key="6">
    <source>
        <dbReference type="RuleBase" id="RU363053"/>
    </source>
</evidence>
<comment type="subcellular location">
    <subcellularLocation>
        <location evidence="1">Membrane</location>
        <topology evidence="1">Multi-pass membrane protein</topology>
    </subcellularLocation>
</comment>
<dbReference type="AlphaFoldDB" id="A0A4D9D1D0"/>
<comment type="caution">
    <text evidence="8">The sequence shown here is derived from an EMBL/GenBank/DDBJ whole genome shotgun (WGS) entry which is preliminary data.</text>
</comment>
<keyword evidence="3" id="KW-0812">Transmembrane</keyword>
<dbReference type="Proteomes" id="UP000355283">
    <property type="component" value="Unassembled WGS sequence"/>
</dbReference>
<dbReference type="PANTHER" id="PTHR11266">
    <property type="entry name" value="PEROXISOMAL MEMBRANE PROTEIN 2, PXMP2 MPV17"/>
    <property type="match status" value="1"/>
</dbReference>
<keyword evidence="4" id="KW-1133">Transmembrane helix</keyword>
<feature type="region of interest" description="Disordered" evidence="7">
    <location>
        <begin position="50"/>
        <end position="80"/>
    </location>
</feature>
<feature type="compositionally biased region" description="Basic and acidic residues" evidence="7">
    <location>
        <begin position="217"/>
        <end position="227"/>
    </location>
</feature>
<evidence type="ECO:0008006" key="10">
    <source>
        <dbReference type="Google" id="ProtNLM"/>
    </source>
</evidence>
<keyword evidence="9" id="KW-1185">Reference proteome</keyword>
<evidence type="ECO:0000256" key="2">
    <source>
        <dbReference type="ARBA" id="ARBA00006824"/>
    </source>
</evidence>
<feature type="region of interest" description="Disordered" evidence="7">
    <location>
        <begin position="213"/>
        <end position="283"/>
    </location>
</feature>